<accession>A0A9W6J124</accession>
<dbReference type="NCBIfam" id="TIGR02283">
    <property type="entry name" value="MltB_2"/>
    <property type="match status" value="1"/>
</dbReference>
<proteinExistence type="predicted"/>
<evidence type="ECO:0000259" key="2">
    <source>
        <dbReference type="Pfam" id="PF13406"/>
    </source>
</evidence>
<organism evidence="3 4">
    <name type="scientific">Hansschlegelia plantiphila</name>
    <dbReference type="NCBI Taxonomy" id="374655"/>
    <lineage>
        <taxon>Bacteria</taxon>
        <taxon>Pseudomonadati</taxon>
        <taxon>Pseudomonadota</taxon>
        <taxon>Alphaproteobacteria</taxon>
        <taxon>Hyphomicrobiales</taxon>
        <taxon>Methylopilaceae</taxon>
        <taxon>Hansschlegelia</taxon>
    </lineage>
</organism>
<feature type="domain" description="Transglycosylase SLT" evidence="2">
    <location>
        <begin position="60"/>
        <end position="347"/>
    </location>
</feature>
<evidence type="ECO:0000259" key="1">
    <source>
        <dbReference type="Pfam" id="PF01471"/>
    </source>
</evidence>
<protein>
    <submittedName>
        <fullName evidence="3">Murein transglycosylase</fullName>
    </submittedName>
</protein>
<dbReference type="InterPro" id="IPR023346">
    <property type="entry name" value="Lysozyme-like_dom_sf"/>
</dbReference>
<evidence type="ECO:0000313" key="3">
    <source>
        <dbReference type="EMBL" id="GLK67310.1"/>
    </source>
</evidence>
<dbReference type="InterPro" id="IPR002477">
    <property type="entry name" value="Peptidoglycan-bd-like"/>
</dbReference>
<comment type="caution">
    <text evidence="3">The sequence shown here is derived from an EMBL/GenBank/DDBJ whole genome shotgun (WGS) entry which is preliminary data.</text>
</comment>
<dbReference type="InterPro" id="IPR031304">
    <property type="entry name" value="SLT_2"/>
</dbReference>
<evidence type="ECO:0000313" key="4">
    <source>
        <dbReference type="Proteomes" id="UP001143372"/>
    </source>
</evidence>
<dbReference type="Proteomes" id="UP001143372">
    <property type="component" value="Unassembled WGS sequence"/>
</dbReference>
<dbReference type="Gene3D" id="1.10.530.10">
    <property type="match status" value="1"/>
</dbReference>
<dbReference type="InterPro" id="IPR036366">
    <property type="entry name" value="PGBDSf"/>
</dbReference>
<dbReference type="PANTHER" id="PTHR30163">
    <property type="entry name" value="MEMBRANE-BOUND LYTIC MUREIN TRANSGLYCOSYLASE B"/>
    <property type="match status" value="1"/>
</dbReference>
<keyword evidence="4" id="KW-1185">Reference proteome</keyword>
<dbReference type="CDD" id="cd13399">
    <property type="entry name" value="Slt35-like"/>
    <property type="match status" value="1"/>
</dbReference>
<dbReference type="InterPro" id="IPR043426">
    <property type="entry name" value="MltB-like"/>
</dbReference>
<dbReference type="Gene3D" id="1.10.8.350">
    <property type="entry name" value="Bacterial muramidase"/>
    <property type="match status" value="1"/>
</dbReference>
<dbReference type="InterPro" id="IPR011970">
    <property type="entry name" value="MltB_2"/>
</dbReference>
<dbReference type="FunFam" id="1.10.8.350:FF:000001">
    <property type="entry name" value="Lytic murein transglycosylase B"/>
    <property type="match status" value="1"/>
</dbReference>
<name>A0A9W6J124_9HYPH</name>
<dbReference type="InterPro" id="IPR036365">
    <property type="entry name" value="PGBD-like_sf"/>
</dbReference>
<sequence>MLGVLIIASRVENGRRTPPGETAMTPRSTAKPRFPRLAAFALGAMAALGAASAAQADARFDAFVARLKPEAMRAGVSAATFDRAFKGLTVDSEAITKSTVQLEFKQSLAQYIDTQVSDTRIANGLQNYRQWGDLLARLERSYGVDRYAILAVWGMETNYGSTMGGHNVIEALATLACCQPKRPEFFRRELIAALQILQQGNVTPENMVGSWAGAMGQTQFMPTSFKAYAADGDGDGRRDIWTSVPDALASTASFLHKHGWQPGQTWGYEVQPPSGARPGSTLSLAQWQAAGVRRANGQPLPGGAARASLFMPAGPNGPAFLMLPNFRVIKRYNNADSYALAVGHLSDRVRGGGPFITPWPNHDKPLDEPGRIELQTLLARRGFDVGEPDGKIGTATRAAIASFQRQQGLTADGYAGVSLLRRLRTAR</sequence>
<dbReference type="GO" id="GO:0009253">
    <property type="term" value="P:peptidoglycan catabolic process"/>
    <property type="evidence" value="ECO:0007669"/>
    <property type="project" value="TreeGrafter"/>
</dbReference>
<dbReference type="Gene3D" id="1.10.101.10">
    <property type="entry name" value="PGBD-like superfamily/PGBD"/>
    <property type="match status" value="1"/>
</dbReference>
<dbReference type="AlphaFoldDB" id="A0A9W6J124"/>
<dbReference type="GO" id="GO:0008933">
    <property type="term" value="F:peptidoglycan lytic transglycosylase activity"/>
    <property type="evidence" value="ECO:0007669"/>
    <property type="project" value="TreeGrafter"/>
</dbReference>
<feature type="domain" description="Peptidoglycan binding-like" evidence="1">
    <location>
        <begin position="369"/>
        <end position="423"/>
    </location>
</feature>
<dbReference type="SUPFAM" id="SSF47090">
    <property type="entry name" value="PGBD-like"/>
    <property type="match status" value="1"/>
</dbReference>
<dbReference type="PANTHER" id="PTHR30163:SF8">
    <property type="entry name" value="LYTIC MUREIN TRANSGLYCOSYLASE"/>
    <property type="match status" value="1"/>
</dbReference>
<dbReference type="Pfam" id="PF13406">
    <property type="entry name" value="SLT_2"/>
    <property type="match status" value="1"/>
</dbReference>
<dbReference type="SUPFAM" id="SSF53955">
    <property type="entry name" value="Lysozyme-like"/>
    <property type="match status" value="1"/>
</dbReference>
<reference evidence="3" key="2">
    <citation type="submission" date="2023-01" db="EMBL/GenBank/DDBJ databases">
        <authorList>
            <person name="Sun Q."/>
            <person name="Evtushenko L."/>
        </authorList>
    </citation>
    <scope>NUCLEOTIDE SEQUENCE</scope>
    <source>
        <strain evidence="3">VKM B-2347</strain>
    </source>
</reference>
<dbReference type="EMBL" id="BSFI01000004">
    <property type="protein sequence ID" value="GLK67310.1"/>
    <property type="molecule type" value="Genomic_DNA"/>
</dbReference>
<reference evidence="3" key="1">
    <citation type="journal article" date="2014" name="Int. J. Syst. Evol. Microbiol.">
        <title>Complete genome sequence of Corynebacterium casei LMG S-19264T (=DSM 44701T), isolated from a smear-ripened cheese.</title>
        <authorList>
            <consortium name="US DOE Joint Genome Institute (JGI-PGF)"/>
            <person name="Walter F."/>
            <person name="Albersmeier A."/>
            <person name="Kalinowski J."/>
            <person name="Ruckert C."/>
        </authorList>
    </citation>
    <scope>NUCLEOTIDE SEQUENCE</scope>
    <source>
        <strain evidence="3">VKM B-2347</strain>
    </source>
</reference>
<dbReference type="Pfam" id="PF01471">
    <property type="entry name" value="PG_binding_1"/>
    <property type="match status" value="1"/>
</dbReference>
<gene>
    <name evidence="3" type="primary">MltB</name>
    <name evidence="3" type="ORF">GCM10008179_09480</name>
</gene>